<dbReference type="AlphaFoldDB" id="A0AA40BMT3"/>
<feature type="non-terminal residue" evidence="2">
    <location>
        <position position="615"/>
    </location>
</feature>
<feature type="region of interest" description="Disordered" evidence="1">
    <location>
        <begin position="499"/>
        <end position="519"/>
    </location>
</feature>
<comment type="caution">
    <text evidence="2">The sequence shown here is derived from an EMBL/GenBank/DDBJ whole genome shotgun (WGS) entry which is preliminary data.</text>
</comment>
<name>A0AA40BMT3_9PEZI</name>
<feature type="compositionally biased region" description="Basic residues" evidence="1">
    <location>
        <begin position="413"/>
        <end position="422"/>
    </location>
</feature>
<evidence type="ECO:0000313" key="2">
    <source>
        <dbReference type="EMBL" id="KAK0737131.1"/>
    </source>
</evidence>
<feature type="compositionally biased region" description="Polar residues" evidence="1">
    <location>
        <begin position="1"/>
        <end position="17"/>
    </location>
</feature>
<dbReference type="EMBL" id="JAUKTV010000005">
    <property type="protein sequence ID" value="KAK0737131.1"/>
    <property type="molecule type" value="Genomic_DNA"/>
</dbReference>
<evidence type="ECO:0000313" key="3">
    <source>
        <dbReference type="Proteomes" id="UP001172159"/>
    </source>
</evidence>
<feature type="non-terminal residue" evidence="2">
    <location>
        <position position="1"/>
    </location>
</feature>
<feature type="compositionally biased region" description="Polar residues" evidence="1">
    <location>
        <begin position="499"/>
        <end position="508"/>
    </location>
</feature>
<keyword evidence="3" id="KW-1185">Reference proteome</keyword>
<protein>
    <submittedName>
        <fullName evidence="2">Uncharacterized protein</fullName>
    </submittedName>
</protein>
<feature type="region of interest" description="Disordered" evidence="1">
    <location>
        <begin position="1"/>
        <end position="31"/>
    </location>
</feature>
<sequence>VDSPKSTPQQTLTLPNAPQNPPTPVQQQSLDVDTNTNTNNAIYDAAQQDWMNNDNSTTYFADYPLAGLDGLQAQAPMDFSQYQMPASCQTLPALSQDLPFSSSQTQLTTSQSPVKENKARTLSQKLLQGKVIIHDRTHKYKGDNPANVYENPPSVRPWGPLLKKTRVPEHTFEYVNNFVELMPQKRFSKDELITFMKGTDCPNAQRKLTLWIQNTPAQVNQRYVMAGNSGKCRYKHCPGKFTIWKGFFRVAFDEFSNQTGTTLDPFHNAGYMHLHCFEKLFDLAYLIHYGAAQYGFTIQSEVRNFPFESRNPMSLTRDHHEMAGAYFEWLQQQKPRCDLLWLQQGPGSRAFYDGFTVPAPPSHHKTLGYKLTTSHLAREIVGREATREERGGANIGIHKGNLELFMHLKSKMKNPSKSLKRRSRDDDDEEEQDTITYNPRPTKRARAPRVPSINTSVNTSITNPTVFDDSDVLPAYNPLDFMDYQADFASNSITNQQINIPSQLSPGLQSPGPRTRQRSREMSVSLVGFLNSRNHLTRTQAQEIGARLADEPSHVQDNVLSGVQPEVANILLRDGISPVVETKIKKLNKRQLKDLEQVIERVEKNGDMRRVSSMW</sequence>
<reference evidence="2" key="1">
    <citation type="submission" date="2023-06" db="EMBL/GenBank/DDBJ databases">
        <title>Genome-scale phylogeny and comparative genomics of the fungal order Sordariales.</title>
        <authorList>
            <consortium name="Lawrence Berkeley National Laboratory"/>
            <person name="Hensen N."/>
            <person name="Bonometti L."/>
            <person name="Westerberg I."/>
            <person name="Brannstrom I.O."/>
            <person name="Guillou S."/>
            <person name="Cros-Aarteil S."/>
            <person name="Calhoun S."/>
            <person name="Haridas S."/>
            <person name="Kuo A."/>
            <person name="Mondo S."/>
            <person name="Pangilinan J."/>
            <person name="Riley R."/>
            <person name="Labutti K."/>
            <person name="Andreopoulos B."/>
            <person name="Lipzen A."/>
            <person name="Chen C."/>
            <person name="Yanf M."/>
            <person name="Daum C."/>
            <person name="Ng V."/>
            <person name="Clum A."/>
            <person name="Steindorff A."/>
            <person name="Ohm R."/>
            <person name="Martin F."/>
            <person name="Silar P."/>
            <person name="Natvig D."/>
            <person name="Lalanne C."/>
            <person name="Gautier V."/>
            <person name="Ament-Velasquez S.L."/>
            <person name="Kruys A."/>
            <person name="Hutchinson M.I."/>
            <person name="Powell A.J."/>
            <person name="Barry K."/>
            <person name="Miller A.N."/>
            <person name="Grigoriev I.V."/>
            <person name="Debuchy R."/>
            <person name="Gladieux P."/>
            <person name="Thoren M.H."/>
            <person name="Johannesson H."/>
        </authorList>
    </citation>
    <scope>NUCLEOTIDE SEQUENCE</scope>
    <source>
        <strain evidence="2">CBS 540.89</strain>
    </source>
</reference>
<proteinExistence type="predicted"/>
<evidence type="ECO:0000256" key="1">
    <source>
        <dbReference type="SAM" id="MobiDB-lite"/>
    </source>
</evidence>
<accession>A0AA40BMT3</accession>
<gene>
    <name evidence="2" type="ORF">B0T21DRAFT_256181</name>
</gene>
<feature type="compositionally biased region" description="Polar residues" evidence="1">
    <location>
        <begin position="452"/>
        <end position="463"/>
    </location>
</feature>
<dbReference type="Proteomes" id="UP001172159">
    <property type="component" value="Unassembled WGS sequence"/>
</dbReference>
<organism evidence="2 3">
    <name type="scientific">Apiosordaria backusii</name>
    <dbReference type="NCBI Taxonomy" id="314023"/>
    <lineage>
        <taxon>Eukaryota</taxon>
        <taxon>Fungi</taxon>
        <taxon>Dikarya</taxon>
        <taxon>Ascomycota</taxon>
        <taxon>Pezizomycotina</taxon>
        <taxon>Sordariomycetes</taxon>
        <taxon>Sordariomycetidae</taxon>
        <taxon>Sordariales</taxon>
        <taxon>Lasiosphaeriaceae</taxon>
        <taxon>Apiosordaria</taxon>
    </lineage>
</organism>
<feature type="region of interest" description="Disordered" evidence="1">
    <location>
        <begin position="413"/>
        <end position="463"/>
    </location>
</feature>